<keyword evidence="3" id="KW-1185">Reference proteome</keyword>
<feature type="region of interest" description="Disordered" evidence="1">
    <location>
        <begin position="464"/>
        <end position="508"/>
    </location>
</feature>
<feature type="region of interest" description="Disordered" evidence="1">
    <location>
        <begin position="137"/>
        <end position="178"/>
    </location>
</feature>
<feature type="region of interest" description="Disordered" evidence="1">
    <location>
        <begin position="1"/>
        <end position="67"/>
    </location>
</feature>
<evidence type="ECO:0000313" key="2">
    <source>
        <dbReference type="EMBL" id="GAQ84322.1"/>
    </source>
</evidence>
<proteinExistence type="predicted"/>
<feature type="compositionally biased region" description="Polar residues" evidence="1">
    <location>
        <begin position="160"/>
        <end position="171"/>
    </location>
</feature>
<sequence length="508" mass="53750">MEKLELQGRSAPLAVRRLSSPFPSPASAHEPARCPSSSPGRRKSRRSLPAEMDHLVRKSPSGADLDGAGFVIEKAAGGKERGPTGEAGGRQNAVCLADVVAKGLAAVSKTGQDTFLLGASGTPVMARSLIDGVTSAGVQEEAKGGNSQEYAGSDKHTGPTVPQEQAETGSNGPAVVSGKLVTGLEEQFDCLGEEASLRGELASQPRASAKSPSEASSISQKANPRKSNTSSNAGDTAAKAPLSPRMSSLTTEAKARMKVPAKRNPTSEPRTPEPVPVSSQPLSPAAEAKPRAQTPGIRMHVASPNHPGTSPTKHPRGVLTPQPLHLASLPKRSPDPSGTMSPPGPKSPQKTLSPRGALSPTGGIPRDPPRGARRSSTLSLPAEGETGAGSPSTSPESAARAEALQRATQLRLEKWRAEQEASALKAKRLEDTKREEERRRRETALELKEKRRAEIYALNHKLREEEERRVDAYRRERERRDRESGADAKTTASPRPLALNMSGHHMAA</sequence>
<feature type="compositionally biased region" description="Basic and acidic residues" evidence="1">
    <location>
        <begin position="427"/>
        <end position="442"/>
    </location>
</feature>
<dbReference type="EMBL" id="DF237133">
    <property type="protein sequence ID" value="GAQ84322.1"/>
    <property type="molecule type" value="Genomic_DNA"/>
</dbReference>
<feature type="compositionally biased region" description="Polar residues" evidence="1">
    <location>
        <begin position="225"/>
        <end position="234"/>
    </location>
</feature>
<feature type="compositionally biased region" description="Low complexity" evidence="1">
    <location>
        <begin position="207"/>
        <end position="222"/>
    </location>
</feature>
<dbReference type="AlphaFoldDB" id="A0A1Y1I2Y4"/>
<dbReference type="Proteomes" id="UP000054558">
    <property type="component" value="Unassembled WGS sequence"/>
</dbReference>
<gene>
    <name evidence="2" type="ORF">KFL_001840210</name>
</gene>
<organism evidence="2 3">
    <name type="scientific">Klebsormidium nitens</name>
    <name type="common">Green alga</name>
    <name type="synonym">Ulothrix nitens</name>
    <dbReference type="NCBI Taxonomy" id="105231"/>
    <lineage>
        <taxon>Eukaryota</taxon>
        <taxon>Viridiplantae</taxon>
        <taxon>Streptophyta</taxon>
        <taxon>Klebsormidiophyceae</taxon>
        <taxon>Klebsormidiales</taxon>
        <taxon>Klebsormidiaceae</taxon>
        <taxon>Klebsormidium</taxon>
    </lineage>
</organism>
<feature type="region of interest" description="Disordered" evidence="1">
    <location>
        <begin position="195"/>
        <end position="442"/>
    </location>
</feature>
<accession>A0A1Y1I2Y4</accession>
<protein>
    <submittedName>
        <fullName evidence="2">Uncharacterized protein</fullName>
    </submittedName>
</protein>
<evidence type="ECO:0000256" key="1">
    <source>
        <dbReference type="SAM" id="MobiDB-lite"/>
    </source>
</evidence>
<feature type="compositionally biased region" description="Basic and acidic residues" evidence="1">
    <location>
        <begin position="464"/>
        <end position="486"/>
    </location>
</feature>
<name>A0A1Y1I2Y4_KLENI</name>
<reference evidence="2 3" key="1">
    <citation type="journal article" date="2014" name="Nat. Commun.">
        <title>Klebsormidium flaccidum genome reveals primary factors for plant terrestrial adaptation.</title>
        <authorList>
            <person name="Hori K."/>
            <person name="Maruyama F."/>
            <person name="Fujisawa T."/>
            <person name="Togashi T."/>
            <person name="Yamamoto N."/>
            <person name="Seo M."/>
            <person name="Sato S."/>
            <person name="Yamada T."/>
            <person name="Mori H."/>
            <person name="Tajima N."/>
            <person name="Moriyama T."/>
            <person name="Ikeuchi M."/>
            <person name="Watanabe M."/>
            <person name="Wada H."/>
            <person name="Kobayashi K."/>
            <person name="Saito M."/>
            <person name="Masuda T."/>
            <person name="Sasaki-Sekimoto Y."/>
            <person name="Mashiguchi K."/>
            <person name="Awai K."/>
            <person name="Shimojima M."/>
            <person name="Masuda S."/>
            <person name="Iwai M."/>
            <person name="Nobusawa T."/>
            <person name="Narise T."/>
            <person name="Kondo S."/>
            <person name="Saito H."/>
            <person name="Sato R."/>
            <person name="Murakawa M."/>
            <person name="Ihara Y."/>
            <person name="Oshima-Yamada Y."/>
            <person name="Ohtaka K."/>
            <person name="Satoh M."/>
            <person name="Sonobe K."/>
            <person name="Ishii M."/>
            <person name="Ohtani R."/>
            <person name="Kanamori-Sato M."/>
            <person name="Honoki R."/>
            <person name="Miyazaki D."/>
            <person name="Mochizuki H."/>
            <person name="Umetsu J."/>
            <person name="Higashi K."/>
            <person name="Shibata D."/>
            <person name="Kamiya Y."/>
            <person name="Sato N."/>
            <person name="Nakamura Y."/>
            <person name="Tabata S."/>
            <person name="Ida S."/>
            <person name="Kurokawa K."/>
            <person name="Ohta H."/>
        </authorList>
    </citation>
    <scope>NUCLEOTIDE SEQUENCE [LARGE SCALE GENOMIC DNA]</scope>
    <source>
        <strain evidence="2 3">NIES-2285</strain>
    </source>
</reference>
<evidence type="ECO:0000313" key="3">
    <source>
        <dbReference type="Proteomes" id="UP000054558"/>
    </source>
</evidence>
<dbReference type="OMA" id="CALIVHE"/>